<organism evidence="10 11">
    <name type="scientific">Paracoccus aestuariivivens</name>
    <dbReference type="NCBI Taxonomy" id="1820333"/>
    <lineage>
        <taxon>Bacteria</taxon>
        <taxon>Pseudomonadati</taxon>
        <taxon>Pseudomonadota</taxon>
        <taxon>Alphaproteobacteria</taxon>
        <taxon>Rhodobacterales</taxon>
        <taxon>Paracoccaceae</taxon>
        <taxon>Paracoccus</taxon>
    </lineage>
</organism>
<dbReference type="PROSITE" id="PS50928">
    <property type="entry name" value="ABC_TM1"/>
    <property type="match status" value="1"/>
</dbReference>
<feature type="transmembrane region" description="Helical" evidence="8">
    <location>
        <begin position="239"/>
        <end position="257"/>
    </location>
</feature>
<keyword evidence="3" id="KW-1003">Cell membrane</keyword>
<keyword evidence="5 8" id="KW-0812">Transmembrane</keyword>
<evidence type="ECO:0000256" key="2">
    <source>
        <dbReference type="ARBA" id="ARBA00022448"/>
    </source>
</evidence>
<dbReference type="PANTHER" id="PTHR43357">
    <property type="entry name" value="INNER MEMBRANE ABC TRANSPORTER PERMEASE PROTEIN YDCV"/>
    <property type="match status" value="1"/>
</dbReference>
<dbReference type="GO" id="GO:0055085">
    <property type="term" value="P:transmembrane transport"/>
    <property type="evidence" value="ECO:0007669"/>
    <property type="project" value="InterPro"/>
</dbReference>
<comment type="caution">
    <text evidence="10">The sequence shown here is derived from an EMBL/GenBank/DDBJ whole genome shotgun (WGS) entry which is preliminary data.</text>
</comment>
<dbReference type="PANTHER" id="PTHR43357:SF4">
    <property type="entry name" value="INNER MEMBRANE ABC TRANSPORTER PERMEASE PROTEIN YDCV"/>
    <property type="match status" value="1"/>
</dbReference>
<evidence type="ECO:0000256" key="8">
    <source>
        <dbReference type="RuleBase" id="RU363032"/>
    </source>
</evidence>
<dbReference type="InterPro" id="IPR000515">
    <property type="entry name" value="MetI-like"/>
</dbReference>
<evidence type="ECO:0000256" key="1">
    <source>
        <dbReference type="ARBA" id="ARBA00004429"/>
    </source>
</evidence>
<accession>A0A6L6JCM9</accession>
<dbReference type="GO" id="GO:0005886">
    <property type="term" value="C:plasma membrane"/>
    <property type="evidence" value="ECO:0007669"/>
    <property type="project" value="UniProtKB-SubCell"/>
</dbReference>
<dbReference type="Pfam" id="PF00528">
    <property type="entry name" value="BPD_transp_1"/>
    <property type="match status" value="1"/>
</dbReference>
<dbReference type="OrthoDB" id="6496035at2"/>
<feature type="transmembrane region" description="Helical" evidence="8">
    <location>
        <begin position="17"/>
        <end position="36"/>
    </location>
</feature>
<evidence type="ECO:0000256" key="7">
    <source>
        <dbReference type="ARBA" id="ARBA00023136"/>
    </source>
</evidence>
<proteinExistence type="inferred from homology"/>
<evidence type="ECO:0000256" key="6">
    <source>
        <dbReference type="ARBA" id="ARBA00022989"/>
    </source>
</evidence>
<evidence type="ECO:0000256" key="5">
    <source>
        <dbReference type="ARBA" id="ARBA00022692"/>
    </source>
</evidence>
<dbReference type="AlphaFoldDB" id="A0A6L6JCM9"/>
<evidence type="ECO:0000256" key="3">
    <source>
        <dbReference type="ARBA" id="ARBA00022475"/>
    </source>
</evidence>
<evidence type="ECO:0000313" key="10">
    <source>
        <dbReference type="EMBL" id="MTH79872.1"/>
    </source>
</evidence>
<dbReference type="SUPFAM" id="SSF161098">
    <property type="entry name" value="MetI-like"/>
    <property type="match status" value="1"/>
</dbReference>
<sequence>MDRNCGMSDDISPVLKIVVGVLLALVVAPLVVPVLMSVSDTPFITFPPQGFTTEWYGKVLTDPEAQGTFLFSLKLAGVVTLISLILGVPCAAGLVRYDLPGQGLILGLILSPLIVPLIVIGVALLQTFSMLGSRATFAQLVIGHTVVCLPYVIRTVSGSFMLVNRSLEDAASVMGASPLTVARRVIWPQVRPGICAGGIFAFIVSFDDYPISMWLADGRNFPVPLFLHSMIERSFDPSIAAMAALLIFFALLLVLVIEKAFGISLARLIS</sequence>
<dbReference type="CDD" id="cd06261">
    <property type="entry name" value="TM_PBP2"/>
    <property type="match status" value="1"/>
</dbReference>
<keyword evidence="7 8" id="KW-0472">Membrane</keyword>
<keyword evidence="4" id="KW-0997">Cell inner membrane</keyword>
<feature type="transmembrane region" description="Helical" evidence="8">
    <location>
        <begin position="75"/>
        <end position="97"/>
    </location>
</feature>
<evidence type="ECO:0000256" key="4">
    <source>
        <dbReference type="ARBA" id="ARBA00022519"/>
    </source>
</evidence>
<dbReference type="Proteomes" id="UP000478183">
    <property type="component" value="Unassembled WGS sequence"/>
</dbReference>
<keyword evidence="6 8" id="KW-1133">Transmembrane helix</keyword>
<comment type="similarity">
    <text evidence="8">Belongs to the binding-protein-dependent transport system permease family.</text>
</comment>
<feature type="transmembrane region" description="Helical" evidence="8">
    <location>
        <begin position="103"/>
        <end position="125"/>
    </location>
</feature>
<dbReference type="Gene3D" id="1.10.3720.10">
    <property type="entry name" value="MetI-like"/>
    <property type="match status" value="1"/>
</dbReference>
<comment type="subcellular location">
    <subcellularLocation>
        <location evidence="1">Cell inner membrane</location>
        <topology evidence="1">Multi-pass membrane protein</topology>
    </subcellularLocation>
    <subcellularLocation>
        <location evidence="8">Cell membrane</location>
        <topology evidence="8">Multi-pass membrane protein</topology>
    </subcellularLocation>
</comment>
<name>A0A6L6JCM9_9RHOB</name>
<protein>
    <submittedName>
        <fullName evidence="10">ABC transporter permease subunit</fullName>
    </submittedName>
</protein>
<evidence type="ECO:0000259" key="9">
    <source>
        <dbReference type="PROSITE" id="PS50928"/>
    </source>
</evidence>
<keyword evidence="11" id="KW-1185">Reference proteome</keyword>
<dbReference type="InterPro" id="IPR035906">
    <property type="entry name" value="MetI-like_sf"/>
</dbReference>
<feature type="transmembrane region" description="Helical" evidence="8">
    <location>
        <begin position="137"/>
        <end position="153"/>
    </location>
</feature>
<feature type="domain" description="ABC transmembrane type-1" evidence="9">
    <location>
        <begin position="69"/>
        <end position="257"/>
    </location>
</feature>
<gene>
    <name evidence="10" type="ORF">GL286_19370</name>
</gene>
<keyword evidence="2 8" id="KW-0813">Transport</keyword>
<reference evidence="10 11" key="1">
    <citation type="submission" date="2019-11" db="EMBL/GenBank/DDBJ databases">
        <authorList>
            <person name="Dong K."/>
        </authorList>
    </citation>
    <scope>NUCLEOTIDE SEQUENCE [LARGE SCALE GENOMIC DNA]</scope>
    <source>
        <strain evidence="10 11">NBRC 111993</strain>
    </source>
</reference>
<dbReference type="EMBL" id="WMIE01000022">
    <property type="protein sequence ID" value="MTH79872.1"/>
    <property type="molecule type" value="Genomic_DNA"/>
</dbReference>
<evidence type="ECO:0000313" key="11">
    <source>
        <dbReference type="Proteomes" id="UP000478183"/>
    </source>
</evidence>